<dbReference type="PANTHER" id="PTHR44755">
    <property type="entry name" value="NATRIURETIC PEPTIDE RECEPTOR 3-RELATED"/>
    <property type="match status" value="1"/>
</dbReference>
<name>A0A9D4M284_DREPO</name>
<evidence type="ECO:0000256" key="3">
    <source>
        <dbReference type="ARBA" id="ARBA00022989"/>
    </source>
</evidence>
<dbReference type="InterPro" id="IPR028082">
    <property type="entry name" value="Peripla_BP_I"/>
</dbReference>
<dbReference type="PANTHER" id="PTHR44755:SF11">
    <property type="entry name" value="ATRIAL NATRIURETIC PEPTIDE RECEPTOR 3 ISOFORM X1"/>
    <property type="match status" value="1"/>
</dbReference>
<feature type="domain" description="Receptor ligand binding region" evidence="6">
    <location>
        <begin position="98"/>
        <end position="246"/>
    </location>
</feature>
<dbReference type="EMBL" id="JAIWYP010000002">
    <property type="protein sequence ID" value="KAH3868014.1"/>
    <property type="molecule type" value="Genomic_DNA"/>
</dbReference>
<keyword evidence="4" id="KW-0472">Membrane</keyword>
<proteinExistence type="predicted"/>
<protein>
    <recommendedName>
        <fullName evidence="6">Receptor ligand binding region domain-containing protein</fullName>
    </recommendedName>
</protein>
<evidence type="ECO:0000313" key="8">
    <source>
        <dbReference type="Proteomes" id="UP000828390"/>
    </source>
</evidence>
<dbReference type="InterPro" id="IPR001828">
    <property type="entry name" value="ANF_lig-bd_rcpt"/>
</dbReference>
<dbReference type="Proteomes" id="UP000828390">
    <property type="component" value="Unassembled WGS sequence"/>
</dbReference>
<comment type="caution">
    <text evidence="7">The sequence shown here is derived from an EMBL/GenBank/DDBJ whole genome shotgun (WGS) entry which is preliminary data.</text>
</comment>
<dbReference type="GO" id="GO:0007165">
    <property type="term" value="P:signal transduction"/>
    <property type="evidence" value="ECO:0007669"/>
    <property type="project" value="TreeGrafter"/>
</dbReference>
<accession>A0A9D4M284</accession>
<dbReference type="SUPFAM" id="SSF53822">
    <property type="entry name" value="Periplasmic binding protein-like I"/>
    <property type="match status" value="1"/>
</dbReference>
<evidence type="ECO:0000313" key="7">
    <source>
        <dbReference type="EMBL" id="KAH3868014.1"/>
    </source>
</evidence>
<evidence type="ECO:0000256" key="4">
    <source>
        <dbReference type="ARBA" id="ARBA00023136"/>
    </source>
</evidence>
<feature type="non-terminal residue" evidence="7">
    <location>
        <position position="303"/>
    </location>
</feature>
<sequence length="303" mass="33706">MALRMFISARVCCALNIFIFSKVLTQKAEISSPPLATSAESTVNATILRSEVSSQSHEISSTPPVTSAASSFLPNHLSVTIAVFAPFNDTPDFGVKRIQPAVDLAIRTAASMVPLVNFSATYKNSKDPFTTICIESMELLFNRKADVLIGPVDDIALDEVAKIAAHLNKPILSPGGLDINFGLDKKSDMGLGYRTLIRMGASFNSLINFVIMLLLDELKFTKVKVISEKNSERYVCNQFHNTVRELQNIDYTGCNRFSTNSGYLLNMLKNKNPEKNYQFDFYLIPRNINFTHLFHEEIGVEYG</sequence>
<organism evidence="7 8">
    <name type="scientific">Dreissena polymorpha</name>
    <name type="common">Zebra mussel</name>
    <name type="synonym">Mytilus polymorpha</name>
    <dbReference type="NCBI Taxonomy" id="45954"/>
    <lineage>
        <taxon>Eukaryota</taxon>
        <taxon>Metazoa</taxon>
        <taxon>Spiralia</taxon>
        <taxon>Lophotrochozoa</taxon>
        <taxon>Mollusca</taxon>
        <taxon>Bivalvia</taxon>
        <taxon>Autobranchia</taxon>
        <taxon>Heteroconchia</taxon>
        <taxon>Euheterodonta</taxon>
        <taxon>Imparidentia</taxon>
        <taxon>Neoheterodontei</taxon>
        <taxon>Myida</taxon>
        <taxon>Dreissenoidea</taxon>
        <taxon>Dreissenidae</taxon>
        <taxon>Dreissena</taxon>
    </lineage>
</organism>
<reference evidence="7" key="1">
    <citation type="journal article" date="2019" name="bioRxiv">
        <title>The Genome of the Zebra Mussel, Dreissena polymorpha: A Resource for Invasive Species Research.</title>
        <authorList>
            <person name="McCartney M.A."/>
            <person name="Auch B."/>
            <person name="Kono T."/>
            <person name="Mallez S."/>
            <person name="Zhang Y."/>
            <person name="Obille A."/>
            <person name="Becker A."/>
            <person name="Abrahante J.E."/>
            <person name="Garbe J."/>
            <person name="Badalamenti J.P."/>
            <person name="Herman A."/>
            <person name="Mangelson H."/>
            <person name="Liachko I."/>
            <person name="Sullivan S."/>
            <person name="Sone E.D."/>
            <person name="Koren S."/>
            <person name="Silverstein K.A.T."/>
            <person name="Beckman K.B."/>
            <person name="Gohl D.M."/>
        </authorList>
    </citation>
    <scope>NUCLEOTIDE SEQUENCE</scope>
    <source>
        <strain evidence="7">Duluth1</strain>
        <tissue evidence="7">Whole animal</tissue>
    </source>
</reference>
<evidence type="ECO:0000259" key="6">
    <source>
        <dbReference type="Pfam" id="PF01094"/>
    </source>
</evidence>
<keyword evidence="3" id="KW-1133">Transmembrane helix</keyword>
<dbReference type="GO" id="GO:0017046">
    <property type="term" value="F:peptide hormone binding"/>
    <property type="evidence" value="ECO:0007669"/>
    <property type="project" value="TreeGrafter"/>
</dbReference>
<dbReference type="InterPro" id="IPR052612">
    <property type="entry name" value="ANP_Clearance_Receptor"/>
</dbReference>
<evidence type="ECO:0000256" key="1">
    <source>
        <dbReference type="ARBA" id="ARBA00004370"/>
    </source>
</evidence>
<dbReference type="GO" id="GO:0016020">
    <property type="term" value="C:membrane"/>
    <property type="evidence" value="ECO:0007669"/>
    <property type="project" value="UniProtKB-SubCell"/>
</dbReference>
<keyword evidence="5" id="KW-0732">Signal</keyword>
<dbReference type="GO" id="GO:0038023">
    <property type="term" value="F:signaling receptor activity"/>
    <property type="evidence" value="ECO:0007669"/>
    <property type="project" value="TreeGrafter"/>
</dbReference>
<evidence type="ECO:0000256" key="5">
    <source>
        <dbReference type="SAM" id="SignalP"/>
    </source>
</evidence>
<reference evidence="7" key="2">
    <citation type="submission" date="2020-11" db="EMBL/GenBank/DDBJ databases">
        <authorList>
            <person name="McCartney M.A."/>
            <person name="Auch B."/>
            <person name="Kono T."/>
            <person name="Mallez S."/>
            <person name="Becker A."/>
            <person name="Gohl D.M."/>
            <person name="Silverstein K.A.T."/>
            <person name="Koren S."/>
            <person name="Bechman K.B."/>
            <person name="Herman A."/>
            <person name="Abrahante J.E."/>
            <person name="Garbe J."/>
        </authorList>
    </citation>
    <scope>NUCLEOTIDE SEQUENCE</scope>
    <source>
        <strain evidence="7">Duluth1</strain>
        <tissue evidence="7">Whole animal</tissue>
    </source>
</reference>
<gene>
    <name evidence="7" type="ORF">DPMN_031151</name>
</gene>
<dbReference type="AlphaFoldDB" id="A0A9D4M284"/>
<dbReference type="Pfam" id="PF01094">
    <property type="entry name" value="ANF_receptor"/>
    <property type="match status" value="1"/>
</dbReference>
<evidence type="ECO:0000256" key="2">
    <source>
        <dbReference type="ARBA" id="ARBA00022692"/>
    </source>
</evidence>
<feature type="chain" id="PRO_5038994711" description="Receptor ligand binding region domain-containing protein" evidence="5">
    <location>
        <begin position="26"/>
        <end position="303"/>
    </location>
</feature>
<dbReference type="Gene3D" id="3.40.50.2300">
    <property type="match status" value="1"/>
</dbReference>
<keyword evidence="2" id="KW-0812">Transmembrane</keyword>
<comment type="subcellular location">
    <subcellularLocation>
        <location evidence="1">Membrane</location>
    </subcellularLocation>
</comment>
<feature type="signal peptide" evidence="5">
    <location>
        <begin position="1"/>
        <end position="25"/>
    </location>
</feature>
<keyword evidence="8" id="KW-1185">Reference proteome</keyword>